<protein>
    <recommendedName>
        <fullName evidence="2">WW domain-containing protein</fullName>
    </recommendedName>
</protein>
<dbReference type="PANTHER" id="PTHR47852">
    <property type="entry name" value="OS06G0298400 PROTEIN"/>
    <property type="match status" value="1"/>
</dbReference>
<accession>A0AAV8SRV2</accession>
<name>A0AAV8SRV2_9ROSI</name>
<dbReference type="InterPro" id="IPR036020">
    <property type="entry name" value="WW_dom_sf"/>
</dbReference>
<keyword evidence="4" id="KW-1185">Reference proteome</keyword>
<feature type="domain" description="WW" evidence="2">
    <location>
        <begin position="176"/>
        <end position="210"/>
    </location>
</feature>
<evidence type="ECO:0000259" key="2">
    <source>
        <dbReference type="PROSITE" id="PS50020"/>
    </source>
</evidence>
<feature type="region of interest" description="Disordered" evidence="1">
    <location>
        <begin position="580"/>
        <end position="629"/>
    </location>
</feature>
<sequence>MGKRKERRLAALSNAGRRVKLDLFAEPSGDLGGSSENDKVGGDANRTQQAGLPNSPSSSGLQPQNPLLLLEQYSDDELNEGASTGQNHAVAEGSPSDRLDQDELLSEEKSRQASTVEDSTTQEDKQQEIEGDFTTGDGLQRLEGDDTKEKDTSVSADICNSTEQVSDGPLHSQFFGDVTSGWRIVMHEESNQYYYWNIETGETSWEVPAALIQATQLTSDPKALTSGEAYSDPVVTNISSLGSNLDNPSAASTIDGWMGGSYIHESKELYGNATSKDELVEGYKSESLKNVTSVADVDQSESQGNLTAVTAFQGVGSVFVSDHLHDAVTSDEHKEAIDLSSSLMKQCESLLERLKSLKGYGCHPHDQLSKYSLELELRLSDIKALSSHGSSLLPFWNHSEKQLKQLEDSINNDIYQLAVSAQMADDIGVSGNTYSEVKQELGEKCLMPESEVHAEENSRKSDLFSVSLDVGNKSHDAAAEGTVVSVKDDSSLASLVRHLECGTAANEVNRDADLKPELSAGEDVDMDVDMEVEDGVNSSISTVGDALRAKTIASNDQLIQANPPTDLTSLTSEGTVAVPLPPEEEWVPPPPPDVDQAPPPPPDDEQIPPPPPPDEPLESSYPLLPTYTETGQPPSYVNHCNLTYPTSDFQYYGDGITMQTSNFYGHADGNQLAVSHTSHLYGTVPITYAETAATLMGPPEPVGYYNLPDGSMPLFPVVNTAGSSQLHVPGMLCNETLSSDQIRQVDDPAEAIQTSNVSVVGHGIDVTSVLAPSTMTTFTYSNTSTMKESSTLSADPASDTAVEPSTTAKSQPKVVRTKKRTVAVAPSLRSNKKVSNLVDKWKAAKEELNENEDEPDNPYEILEKKRQREIEEWHAKQIASGEAKDNANFQPLGGDWRERVKRRRAQAAKEAKKNPVDDKTQAQVVPESQQPDLADLAKGLPSGWQAYWDEGSKQVYYGNTLTSQTTWTRPTK</sequence>
<dbReference type="InterPro" id="IPR001202">
    <property type="entry name" value="WW_dom"/>
</dbReference>
<dbReference type="Proteomes" id="UP001159364">
    <property type="component" value="Linkage Group LG09"/>
</dbReference>
<feature type="region of interest" description="Disordered" evidence="1">
    <location>
        <begin position="22"/>
        <end position="154"/>
    </location>
</feature>
<dbReference type="Gene3D" id="2.20.70.10">
    <property type="match status" value="2"/>
</dbReference>
<organism evidence="3 4">
    <name type="scientific">Erythroxylum novogranatense</name>
    <dbReference type="NCBI Taxonomy" id="1862640"/>
    <lineage>
        <taxon>Eukaryota</taxon>
        <taxon>Viridiplantae</taxon>
        <taxon>Streptophyta</taxon>
        <taxon>Embryophyta</taxon>
        <taxon>Tracheophyta</taxon>
        <taxon>Spermatophyta</taxon>
        <taxon>Magnoliopsida</taxon>
        <taxon>eudicotyledons</taxon>
        <taxon>Gunneridae</taxon>
        <taxon>Pentapetalae</taxon>
        <taxon>rosids</taxon>
        <taxon>fabids</taxon>
        <taxon>Malpighiales</taxon>
        <taxon>Erythroxylaceae</taxon>
        <taxon>Erythroxylum</taxon>
    </lineage>
</organism>
<comment type="caution">
    <text evidence="3">The sequence shown here is derived from an EMBL/GenBank/DDBJ whole genome shotgun (WGS) entry which is preliminary data.</text>
</comment>
<dbReference type="PANTHER" id="PTHR47852:SF2">
    <property type="entry name" value="WW DOMAIN-CONTAINING PROTEIN"/>
    <property type="match status" value="1"/>
</dbReference>
<dbReference type="EMBL" id="JAIWQS010000009">
    <property type="protein sequence ID" value="KAJ8755007.1"/>
    <property type="molecule type" value="Genomic_DNA"/>
</dbReference>
<feature type="compositionally biased region" description="Basic and acidic residues" evidence="1">
    <location>
        <begin position="907"/>
        <end position="920"/>
    </location>
</feature>
<feature type="compositionally biased region" description="Basic and acidic residues" evidence="1">
    <location>
        <begin position="95"/>
        <end position="111"/>
    </location>
</feature>
<evidence type="ECO:0000313" key="3">
    <source>
        <dbReference type="EMBL" id="KAJ8755007.1"/>
    </source>
</evidence>
<feature type="region of interest" description="Disordered" evidence="1">
    <location>
        <begin position="787"/>
        <end position="811"/>
    </location>
</feature>
<feature type="compositionally biased region" description="Basic and acidic residues" evidence="1">
    <location>
        <begin position="140"/>
        <end position="152"/>
    </location>
</feature>
<evidence type="ECO:0000313" key="4">
    <source>
        <dbReference type="Proteomes" id="UP001159364"/>
    </source>
</evidence>
<dbReference type="CDD" id="cd00201">
    <property type="entry name" value="WW"/>
    <property type="match status" value="2"/>
</dbReference>
<dbReference type="AlphaFoldDB" id="A0AAV8SRV2"/>
<feature type="compositionally biased region" description="Pro residues" evidence="1">
    <location>
        <begin position="587"/>
        <end position="614"/>
    </location>
</feature>
<feature type="domain" description="WW" evidence="2">
    <location>
        <begin position="938"/>
        <end position="972"/>
    </location>
</feature>
<feature type="region of interest" description="Disordered" evidence="1">
    <location>
        <begin position="906"/>
        <end position="929"/>
    </location>
</feature>
<dbReference type="Pfam" id="PF00397">
    <property type="entry name" value="WW"/>
    <property type="match status" value="2"/>
</dbReference>
<gene>
    <name evidence="3" type="ORF">K2173_015519</name>
</gene>
<dbReference type="SUPFAM" id="SSF51045">
    <property type="entry name" value="WW domain"/>
    <property type="match status" value="2"/>
</dbReference>
<feature type="compositionally biased region" description="Low complexity" evidence="1">
    <location>
        <begin position="51"/>
        <end position="70"/>
    </location>
</feature>
<dbReference type="PROSITE" id="PS01159">
    <property type="entry name" value="WW_DOMAIN_1"/>
    <property type="match status" value="2"/>
</dbReference>
<reference evidence="3 4" key="1">
    <citation type="submission" date="2021-09" db="EMBL/GenBank/DDBJ databases">
        <title>Genomic insights and catalytic innovation underlie evolution of tropane alkaloids biosynthesis.</title>
        <authorList>
            <person name="Wang Y.-J."/>
            <person name="Tian T."/>
            <person name="Huang J.-P."/>
            <person name="Huang S.-X."/>
        </authorList>
    </citation>
    <scope>NUCLEOTIDE SEQUENCE [LARGE SCALE GENOMIC DNA]</scope>
    <source>
        <strain evidence="3">KIB-2018</strain>
        <tissue evidence="3">Leaf</tissue>
    </source>
</reference>
<dbReference type="PROSITE" id="PS50020">
    <property type="entry name" value="WW_DOMAIN_2"/>
    <property type="match status" value="2"/>
</dbReference>
<dbReference type="SMART" id="SM00456">
    <property type="entry name" value="WW"/>
    <property type="match status" value="2"/>
</dbReference>
<evidence type="ECO:0000256" key="1">
    <source>
        <dbReference type="SAM" id="MobiDB-lite"/>
    </source>
</evidence>
<proteinExistence type="predicted"/>